<accession>A0A9P7E069</accession>
<evidence type="ECO:0000259" key="1">
    <source>
        <dbReference type="PROSITE" id="PS51746"/>
    </source>
</evidence>
<organism evidence="2 3">
    <name type="scientific">Suillus subaureus</name>
    <dbReference type="NCBI Taxonomy" id="48587"/>
    <lineage>
        <taxon>Eukaryota</taxon>
        <taxon>Fungi</taxon>
        <taxon>Dikarya</taxon>
        <taxon>Basidiomycota</taxon>
        <taxon>Agaricomycotina</taxon>
        <taxon>Agaricomycetes</taxon>
        <taxon>Agaricomycetidae</taxon>
        <taxon>Boletales</taxon>
        <taxon>Suillineae</taxon>
        <taxon>Suillaceae</taxon>
        <taxon>Suillus</taxon>
    </lineage>
</organism>
<evidence type="ECO:0000313" key="3">
    <source>
        <dbReference type="Proteomes" id="UP000807769"/>
    </source>
</evidence>
<dbReference type="OrthoDB" id="420076at2759"/>
<dbReference type="RefSeq" id="XP_041188166.1">
    <property type="nucleotide sequence ID" value="XM_041343950.1"/>
</dbReference>
<dbReference type="Pfam" id="PF00481">
    <property type="entry name" value="PP2C"/>
    <property type="match status" value="1"/>
</dbReference>
<dbReference type="GO" id="GO:0004722">
    <property type="term" value="F:protein serine/threonine phosphatase activity"/>
    <property type="evidence" value="ECO:0007669"/>
    <property type="project" value="InterPro"/>
</dbReference>
<reference evidence="2" key="1">
    <citation type="journal article" date="2020" name="New Phytol.">
        <title>Comparative genomics reveals dynamic genome evolution in host specialist ectomycorrhizal fungi.</title>
        <authorList>
            <person name="Lofgren L.A."/>
            <person name="Nguyen N.H."/>
            <person name="Vilgalys R."/>
            <person name="Ruytinx J."/>
            <person name="Liao H.L."/>
            <person name="Branco S."/>
            <person name="Kuo A."/>
            <person name="LaButti K."/>
            <person name="Lipzen A."/>
            <person name="Andreopoulos W."/>
            <person name="Pangilinan J."/>
            <person name="Riley R."/>
            <person name="Hundley H."/>
            <person name="Na H."/>
            <person name="Barry K."/>
            <person name="Grigoriev I.V."/>
            <person name="Stajich J.E."/>
            <person name="Kennedy P.G."/>
        </authorList>
    </citation>
    <scope>NUCLEOTIDE SEQUENCE</scope>
    <source>
        <strain evidence="2">MN1</strain>
    </source>
</reference>
<sequence>MVYNMVNLQAATSTENLRALEEVKDFYTTDLGRGGKERWTYHMLPEAALDVELHRMSNATSSTSVDSVTFQPCAAYADLNQDRYSIEEWELPGGVWQFTAIYDGHCGHDTVNYVHKQLPSMVRTSLQALLQSAPTTSLKPEFVSEVLCSAVRHLDQSIRSDLLNFLPHDHLTKMSDVQVNQHVSHRYSEWNVISTRCTQGSTVLLALSDPLKKNVWILNLGDSIAVLGSRSLPSGKWSAMIVNSVHNCNNPSESQRIQQEHPSEQACVCDNRVLGYLAPTRALGDTWLKVPSVYTRRVFASHLQDWLPPRQAAQYASRILTPPYISNLPEVYHHSLDVSQHEILLILSSDGLQDLYDNRDTQLSDQEMADRWVGLVGHHMHSTTDMDLQSNLALRLLRDAVGGDNTALVSRNLTLEMEDKWMDDITILVQRFR</sequence>
<comment type="caution">
    <text evidence="2">The sequence shown here is derived from an EMBL/GenBank/DDBJ whole genome shotgun (WGS) entry which is preliminary data.</text>
</comment>
<proteinExistence type="predicted"/>
<keyword evidence="3" id="KW-1185">Reference proteome</keyword>
<dbReference type="AlphaFoldDB" id="A0A9P7E069"/>
<dbReference type="GeneID" id="64637966"/>
<feature type="domain" description="PPM-type phosphatase" evidence="1">
    <location>
        <begin position="62"/>
        <end position="432"/>
    </location>
</feature>
<dbReference type="InterPro" id="IPR015655">
    <property type="entry name" value="PP2C"/>
</dbReference>
<dbReference type="PANTHER" id="PTHR13832:SF792">
    <property type="entry name" value="GM14286P"/>
    <property type="match status" value="1"/>
</dbReference>
<evidence type="ECO:0000313" key="2">
    <source>
        <dbReference type="EMBL" id="KAG1807632.1"/>
    </source>
</evidence>
<dbReference type="InterPro" id="IPR036457">
    <property type="entry name" value="PPM-type-like_dom_sf"/>
</dbReference>
<dbReference type="PROSITE" id="PS51746">
    <property type="entry name" value="PPM_2"/>
    <property type="match status" value="1"/>
</dbReference>
<dbReference type="InterPro" id="IPR001932">
    <property type="entry name" value="PPM-type_phosphatase-like_dom"/>
</dbReference>
<dbReference type="CDD" id="cd00143">
    <property type="entry name" value="PP2Cc"/>
    <property type="match status" value="1"/>
</dbReference>
<gene>
    <name evidence="2" type="ORF">BJ212DRAFT_736871</name>
</gene>
<protein>
    <submittedName>
        <fullName evidence="2">Phosphatase 2C-like domain-containing protein</fullName>
    </submittedName>
</protein>
<dbReference type="Proteomes" id="UP000807769">
    <property type="component" value="Unassembled WGS sequence"/>
</dbReference>
<dbReference type="EMBL" id="JABBWG010000042">
    <property type="protein sequence ID" value="KAG1807632.1"/>
    <property type="molecule type" value="Genomic_DNA"/>
</dbReference>
<dbReference type="PANTHER" id="PTHR13832">
    <property type="entry name" value="PROTEIN PHOSPHATASE 2C"/>
    <property type="match status" value="1"/>
</dbReference>
<dbReference type="Gene3D" id="3.60.40.10">
    <property type="entry name" value="PPM-type phosphatase domain"/>
    <property type="match status" value="1"/>
</dbReference>
<dbReference type="SUPFAM" id="SSF81606">
    <property type="entry name" value="PP2C-like"/>
    <property type="match status" value="1"/>
</dbReference>
<name>A0A9P7E069_9AGAM</name>
<dbReference type="SMART" id="SM00332">
    <property type="entry name" value="PP2Cc"/>
    <property type="match status" value="1"/>
</dbReference>